<dbReference type="EMBL" id="ML978181">
    <property type="protein sequence ID" value="KAF2031447.1"/>
    <property type="molecule type" value="Genomic_DNA"/>
</dbReference>
<keyword evidence="1" id="KW-0175">Coiled coil</keyword>
<feature type="coiled-coil region" evidence="1">
    <location>
        <begin position="15"/>
        <end position="49"/>
    </location>
</feature>
<accession>A0A9P4HDQ2</accession>
<name>A0A9P4HDQ2_9PLEO</name>
<dbReference type="AlphaFoldDB" id="A0A9P4HDQ2"/>
<dbReference type="Proteomes" id="UP000799777">
    <property type="component" value="Unassembled WGS sequence"/>
</dbReference>
<sequence>MEELLKQAYESRLNRRRAIIERHKIQEQIQILEQQAAAVFQEIKNHDKDLNGQIEAIGQHLRLDTCAKSKHCLPPELRGLIYDCVLGAGAELKGWWCTSVTGSTVSRELMERWYKLHTFVFRGETSKLLTDFLKQDYKGK</sequence>
<protein>
    <submittedName>
        <fullName evidence="2">Uncharacterized protein</fullName>
    </submittedName>
</protein>
<evidence type="ECO:0000313" key="3">
    <source>
        <dbReference type="Proteomes" id="UP000799777"/>
    </source>
</evidence>
<comment type="caution">
    <text evidence="2">The sequence shown here is derived from an EMBL/GenBank/DDBJ whole genome shotgun (WGS) entry which is preliminary data.</text>
</comment>
<keyword evidence="3" id="KW-1185">Reference proteome</keyword>
<reference evidence="2" key="1">
    <citation type="journal article" date="2020" name="Stud. Mycol.">
        <title>101 Dothideomycetes genomes: a test case for predicting lifestyles and emergence of pathogens.</title>
        <authorList>
            <person name="Haridas S."/>
            <person name="Albert R."/>
            <person name="Binder M."/>
            <person name="Bloem J."/>
            <person name="Labutti K."/>
            <person name="Salamov A."/>
            <person name="Andreopoulos B."/>
            <person name="Baker S."/>
            <person name="Barry K."/>
            <person name="Bills G."/>
            <person name="Bluhm B."/>
            <person name="Cannon C."/>
            <person name="Castanera R."/>
            <person name="Culley D."/>
            <person name="Daum C."/>
            <person name="Ezra D."/>
            <person name="Gonzalez J."/>
            <person name="Henrissat B."/>
            <person name="Kuo A."/>
            <person name="Liang C."/>
            <person name="Lipzen A."/>
            <person name="Lutzoni F."/>
            <person name="Magnuson J."/>
            <person name="Mondo S."/>
            <person name="Nolan M."/>
            <person name="Ohm R."/>
            <person name="Pangilinan J."/>
            <person name="Park H.-J."/>
            <person name="Ramirez L."/>
            <person name="Alfaro M."/>
            <person name="Sun H."/>
            <person name="Tritt A."/>
            <person name="Yoshinaga Y."/>
            <person name="Zwiers L.-H."/>
            <person name="Turgeon B."/>
            <person name="Goodwin S."/>
            <person name="Spatafora J."/>
            <person name="Crous P."/>
            <person name="Grigoriev I."/>
        </authorList>
    </citation>
    <scope>NUCLEOTIDE SEQUENCE</scope>
    <source>
        <strain evidence="2">CBS 110217</strain>
    </source>
</reference>
<gene>
    <name evidence="2" type="ORF">EK21DRAFT_111042</name>
</gene>
<organism evidence="2 3">
    <name type="scientific">Setomelanomma holmii</name>
    <dbReference type="NCBI Taxonomy" id="210430"/>
    <lineage>
        <taxon>Eukaryota</taxon>
        <taxon>Fungi</taxon>
        <taxon>Dikarya</taxon>
        <taxon>Ascomycota</taxon>
        <taxon>Pezizomycotina</taxon>
        <taxon>Dothideomycetes</taxon>
        <taxon>Pleosporomycetidae</taxon>
        <taxon>Pleosporales</taxon>
        <taxon>Pleosporineae</taxon>
        <taxon>Phaeosphaeriaceae</taxon>
        <taxon>Setomelanomma</taxon>
    </lineage>
</organism>
<evidence type="ECO:0000256" key="1">
    <source>
        <dbReference type="SAM" id="Coils"/>
    </source>
</evidence>
<proteinExistence type="predicted"/>
<evidence type="ECO:0000313" key="2">
    <source>
        <dbReference type="EMBL" id="KAF2031447.1"/>
    </source>
</evidence>